<gene>
    <name evidence="2" type="ORF">KDB89_07290</name>
</gene>
<protein>
    <submittedName>
        <fullName evidence="2">HAD hydrolase family protein</fullName>
    </submittedName>
</protein>
<dbReference type="PANTHER" id="PTHR10000">
    <property type="entry name" value="PHOSPHOSERINE PHOSPHATASE"/>
    <property type="match status" value="1"/>
</dbReference>
<dbReference type="PROSITE" id="PS01228">
    <property type="entry name" value="COF_1"/>
    <property type="match status" value="1"/>
</dbReference>
<evidence type="ECO:0000313" key="2">
    <source>
        <dbReference type="EMBL" id="QXT61622.1"/>
    </source>
</evidence>
<feature type="compositionally biased region" description="Low complexity" evidence="1">
    <location>
        <begin position="86"/>
        <end position="120"/>
    </location>
</feature>
<evidence type="ECO:0000256" key="1">
    <source>
        <dbReference type="SAM" id="MobiDB-lite"/>
    </source>
</evidence>
<organism evidence="2 3">
    <name type="scientific">Tessaracoccus palaemonis</name>
    <dbReference type="NCBI Taxonomy" id="2829499"/>
    <lineage>
        <taxon>Bacteria</taxon>
        <taxon>Bacillati</taxon>
        <taxon>Actinomycetota</taxon>
        <taxon>Actinomycetes</taxon>
        <taxon>Propionibacteriales</taxon>
        <taxon>Propionibacteriaceae</taxon>
        <taxon>Tessaracoccus</taxon>
    </lineage>
</organism>
<evidence type="ECO:0000313" key="3">
    <source>
        <dbReference type="Proteomes" id="UP000824504"/>
    </source>
</evidence>
<dbReference type="PANTHER" id="PTHR10000:SF25">
    <property type="entry name" value="PHOSPHATASE YKRA-RELATED"/>
    <property type="match status" value="1"/>
</dbReference>
<dbReference type="EMBL" id="CP079216">
    <property type="protein sequence ID" value="QXT61622.1"/>
    <property type="molecule type" value="Genomic_DNA"/>
</dbReference>
<keyword evidence="2" id="KW-0378">Hydrolase</keyword>
<feature type="region of interest" description="Disordered" evidence="1">
    <location>
        <begin position="85"/>
        <end position="172"/>
    </location>
</feature>
<dbReference type="GO" id="GO:0016787">
    <property type="term" value="F:hydrolase activity"/>
    <property type="evidence" value="ECO:0007669"/>
    <property type="project" value="UniProtKB-KW"/>
</dbReference>
<accession>A0ABX8SGL8</accession>
<sequence length="172" mass="18150">MEPRAVFLDVDGTVVAEGDHVPDSTLEALRVARRNGHRLFLASGRTRTEIHDFLDDLGFEGFICAGGAFAEVDGELVLSRWRPNWSTTSTRSSPGSASSSTCSPSTTCRPAPASTTASPGSSPPRPTGDLPSLLRSSWPATSPGTSSTEARSSAMASGKRHSSASETRRCLR</sequence>
<proteinExistence type="predicted"/>
<name>A0ABX8SGL8_9ACTN</name>
<reference evidence="2 3" key="1">
    <citation type="submission" date="2021-07" db="EMBL/GenBank/DDBJ databases">
        <title>complete genome sequencing of Tessaracoccus sp.J1M15.</title>
        <authorList>
            <person name="Bae J.-W."/>
            <person name="Kim D.-y."/>
        </authorList>
    </citation>
    <scope>NUCLEOTIDE SEQUENCE [LARGE SCALE GENOMIC DNA]</scope>
    <source>
        <strain evidence="2 3">J1M15</strain>
    </source>
</reference>
<feature type="compositionally biased region" description="Polar residues" evidence="1">
    <location>
        <begin position="134"/>
        <end position="155"/>
    </location>
</feature>
<keyword evidence="3" id="KW-1185">Reference proteome</keyword>
<dbReference type="Pfam" id="PF08282">
    <property type="entry name" value="Hydrolase_3"/>
    <property type="match status" value="1"/>
</dbReference>
<dbReference type="Proteomes" id="UP000824504">
    <property type="component" value="Chromosome"/>
</dbReference>